<name>A0A7K4NNC8_9ARCH</name>
<evidence type="ECO:0000313" key="2">
    <source>
        <dbReference type="Proteomes" id="UP000526196"/>
    </source>
</evidence>
<reference evidence="1 2" key="1">
    <citation type="journal article" date="2019" name="Environ. Microbiol.">
        <title>Genomics insights into ecotype formation of ammonia-oxidizing archaea in the deep ocean.</title>
        <authorList>
            <person name="Wang Y."/>
            <person name="Huang J.M."/>
            <person name="Cui G.J."/>
            <person name="Nunoura T."/>
            <person name="Takaki Y."/>
            <person name="Li W.L."/>
            <person name="Li J."/>
            <person name="Gao Z.M."/>
            <person name="Takai K."/>
            <person name="Zhang A.Q."/>
            <person name="Stepanauskas R."/>
        </authorList>
    </citation>
    <scope>NUCLEOTIDE SEQUENCE [LARGE SCALE GENOMIC DNA]</scope>
    <source>
        <strain evidence="1 2">F20</strain>
    </source>
</reference>
<gene>
    <name evidence="1" type="ORF">HX833_00265</name>
</gene>
<dbReference type="EMBL" id="JACASX010000001">
    <property type="protein sequence ID" value="NWK04519.1"/>
    <property type="molecule type" value="Genomic_DNA"/>
</dbReference>
<evidence type="ECO:0008006" key="3">
    <source>
        <dbReference type="Google" id="ProtNLM"/>
    </source>
</evidence>
<dbReference type="SUPFAM" id="SSF50249">
    <property type="entry name" value="Nucleic acid-binding proteins"/>
    <property type="match status" value="1"/>
</dbReference>
<dbReference type="InterPro" id="IPR012340">
    <property type="entry name" value="NA-bd_OB-fold"/>
</dbReference>
<evidence type="ECO:0000313" key="1">
    <source>
        <dbReference type="EMBL" id="NWK04519.1"/>
    </source>
</evidence>
<protein>
    <recommendedName>
        <fullName evidence="3">DUF35 domain-containing protein</fullName>
    </recommendedName>
</protein>
<sequence length="110" mass="12869">MNKFESELKAGNFVTSECSYCKKIVWPPSDYCDYCFKEVNWRKVSENGTIVELSRKENDVFCITEFENKIRVMGKLDAEIHMAKPGQTVKLTKCLFNDKNSFFFSLENKQ</sequence>
<proteinExistence type="predicted"/>
<accession>A0A7K4NNC8</accession>
<dbReference type="AlphaFoldDB" id="A0A7K4NNC8"/>
<dbReference type="Gene3D" id="6.10.30.10">
    <property type="match status" value="1"/>
</dbReference>
<organism evidence="1 2">
    <name type="scientific">Marine Group I thaumarchaeote</name>
    <dbReference type="NCBI Taxonomy" id="2511932"/>
    <lineage>
        <taxon>Archaea</taxon>
        <taxon>Nitrososphaerota</taxon>
        <taxon>Marine Group I</taxon>
    </lineage>
</organism>
<dbReference type="Proteomes" id="UP000526196">
    <property type="component" value="Unassembled WGS sequence"/>
</dbReference>
<comment type="caution">
    <text evidence="1">The sequence shown here is derived from an EMBL/GenBank/DDBJ whole genome shotgun (WGS) entry which is preliminary data.</text>
</comment>